<dbReference type="Proteomes" id="UP000324748">
    <property type="component" value="Unassembled WGS sequence"/>
</dbReference>
<dbReference type="AlphaFoldDB" id="A0A5B0Q112"/>
<organism evidence="1 2">
    <name type="scientific">Puccinia graminis f. sp. tritici</name>
    <dbReference type="NCBI Taxonomy" id="56615"/>
    <lineage>
        <taxon>Eukaryota</taxon>
        <taxon>Fungi</taxon>
        <taxon>Dikarya</taxon>
        <taxon>Basidiomycota</taxon>
        <taxon>Pucciniomycotina</taxon>
        <taxon>Pucciniomycetes</taxon>
        <taxon>Pucciniales</taxon>
        <taxon>Pucciniaceae</taxon>
        <taxon>Puccinia</taxon>
    </lineage>
</organism>
<protein>
    <submittedName>
        <fullName evidence="1">Uncharacterized protein</fullName>
    </submittedName>
</protein>
<keyword evidence="2" id="KW-1185">Reference proteome</keyword>
<gene>
    <name evidence="1" type="ORF">PGT21_000203</name>
</gene>
<sequence>MKTNRQPNPTRGGVHPNLFVEHDRQRLLFKVLFVPSSTGRSFNGLPKTAQYTGDAA</sequence>
<name>A0A5B0Q112_PUCGR</name>
<dbReference type="EMBL" id="VSWC01000033">
    <property type="protein sequence ID" value="KAA1106890.1"/>
    <property type="molecule type" value="Genomic_DNA"/>
</dbReference>
<accession>A0A5B0Q112</accession>
<evidence type="ECO:0000313" key="1">
    <source>
        <dbReference type="EMBL" id="KAA1106890.1"/>
    </source>
</evidence>
<comment type="caution">
    <text evidence="1">The sequence shown here is derived from an EMBL/GenBank/DDBJ whole genome shotgun (WGS) entry which is preliminary data.</text>
</comment>
<proteinExistence type="predicted"/>
<reference evidence="1 2" key="1">
    <citation type="submission" date="2019-05" db="EMBL/GenBank/DDBJ databases">
        <title>Emergence of the Ug99 lineage of the wheat stem rust pathogen through somatic hybridization.</title>
        <authorList>
            <person name="Li F."/>
            <person name="Upadhyaya N.M."/>
            <person name="Sperschneider J."/>
            <person name="Matny O."/>
            <person name="Nguyen-Phuc H."/>
            <person name="Mago R."/>
            <person name="Raley C."/>
            <person name="Miller M.E."/>
            <person name="Silverstein K.A.T."/>
            <person name="Henningsen E."/>
            <person name="Hirsch C.D."/>
            <person name="Visser B."/>
            <person name="Pretorius Z.A."/>
            <person name="Steffenson B.J."/>
            <person name="Schwessinger B."/>
            <person name="Dodds P.N."/>
            <person name="Figueroa M."/>
        </authorList>
    </citation>
    <scope>NUCLEOTIDE SEQUENCE [LARGE SCALE GENOMIC DNA]</scope>
    <source>
        <strain evidence="1">21-0</strain>
    </source>
</reference>
<evidence type="ECO:0000313" key="2">
    <source>
        <dbReference type="Proteomes" id="UP000324748"/>
    </source>
</evidence>